<feature type="compositionally biased region" description="Polar residues" evidence="1">
    <location>
        <begin position="8"/>
        <end position="20"/>
    </location>
</feature>
<dbReference type="AlphaFoldDB" id="Q0DM52"/>
<feature type="region of interest" description="Disordered" evidence="1">
    <location>
        <begin position="1"/>
        <end position="97"/>
    </location>
</feature>
<dbReference type="KEGG" id="dosa:Os03g0827600"/>
<protein>
    <submittedName>
        <fullName evidence="2">Os03g0827600 protein</fullName>
    </submittedName>
</protein>
<feature type="compositionally biased region" description="Basic residues" evidence="1">
    <location>
        <begin position="71"/>
        <end position="80"/>
    </location>
</feature>
<feature type="compositionally biased region" description="Low complexity" evidence="1">
    <location>
        <begin position="21"/>
        <end position="35"/>
    </location>
</feature>
<reference evidence="2 3" key="1">
    <citation type="journal article" date="2005" name="Nature">
        <title>The map-based sequence of the rice genome.</title>
        <authorList>
            <consortium name="International rice genome sequencing project (IRGSP)"/>
            <person name="Matsumoto T."/>
            <person name="Wu J."/>
            <person name="Kanamori H."/>
            <person name="Katayose Y."/>
            <person name="Fujisawa M."/>
            <person name="Namiki N."/>
            <person name="Mizuno H."/>
            <person name="Yamamoto K."/>
            <person name="Antonio B.A."/>
            <person name="Baba T."/>
            <person name="Sakata K."/>
            <person name="Nagamura Y."/>
            <person name="Aoki H."/>
            <person name="Arikawa K."/>
            <person name="Arita K."/>
            <person name="Bito T."/>
            <person name="Chiden Y."/>
            <person name="Fujitsuka N."/>
            <person name="Fukunaka R."/>
            <person name="Hamada M."/>
            <person name="Harada C."/>
            <person name="Hayashi A."/>
            <person name="Hijishita S."/>
            <person name="Honda M."/>
            <person name="Hosokawa S."/>
            <person name="Ichikawa Y."/>
            <person name="Idonuma A."/>
            <person name="Iijima M."/>
            <person name="Ikeda M."/>
            <person name="Ikeno M."/>
            <person name="Ito K."/>
            <person name="Ito S."/>
            <person name="Ito T."/>
            <person name="Ito Y."/>
            <person name="Ito Y."/>
            <person name="Iwabuchi A."/>
            <person name="Kamiya K."/>
            <person name="Karasawa W."/>
            <person name="Kurita K."/>
            <person name="Katagiri S."/>
            <person name="Kikuta A."/>
            <person name="Kobayashi H."/>
            <person name="Kobayashi N."/>
            <person name="Machita K."/>
            <person name="Maehara T."/>
            <person name="Masukawa M."/>
            <person name="Mizubayashi T."/>
            <person name="Mukai Y."/>
            <person name="Nagasaki H."/>
            <person name="Nagata Y."/>
            <person name="Naito S."/>
            <person name="Nakashima M."/>
            <person name="Nakama Y."/>
            <person name="Nakamichi Y."/>
            <person name="Nakamura M."/>
            <person name="Meguro A."/>
            <person name="Negishi M."/>
            <person name="Ohta I."/>
            <person name="Ohta T."/>
            <person name="Okamoto M."/>
            <person name="Ono N."/>
            <person name="Saji S."/>
            <person name="Sakaguchi M."/>
            <person name="Sakai K."/>
            <person name="Shibata M."/>
            <person name="Shimokawa T."/>
            <person name="Song J."/>
            <person name="Takazaki Y."/>
            <person name="Terasawa K."/>
            <person name="Tsugane M."/>
            <person name="Tsuji K."/>
            <person name="Ueda S."/>
            <person name="Waki K."/>
            <person name="Yamagata H."/>
            <person name="Yamamoto M."/>
            <person name="Yamamoto S."/>
            <person name="Yamane H."/>
            <person name="Yoshiki S."/>
            <person name="Yoshihara R."/>
            <person name="Yukawa K."/>
            <person name="Zhong H."/>
            <person name="Yano M."/>
            <person name="Yuan Q."/>
            <person name="Ouyang S."/>
            <person name="Liu J."/>
            <person name="Jones K.M."/>
            <person name="Gansberger K."/>
            <person name="Moffat K."/>
            <person name="Hill J."/>
            <person name="Bera J."/>
            <person name="Fadrosh D."/>
            <person name="Jin S."/>
            <person name="Johri S."/>
            <person name="Kim M."/>
            <person name="Overton L."/>
            <person name="Reardon M."/>
            <person name="Tsitrin T."/>
            <person name="Vuong H."/>
            <person name="Weaver B."/>
            <person name="Ciecko A."/>
            <person name="Tallon L."/>
            <person name="Jackson J."/>
            <person name="Pai G."/>
            <person name="Aken S.V."/>
            <person name="Utterback T."/>
            <person name="Reidmuller S."/>
            <person name="Feldblyum T."/>
            <person name="Hsiao J."/>
            <person name="Zismann V."/>
            <person name="Iobst S."/>
            <person name="de Vazeille A.R."/>
            <person name="Buell C.R."/>
            <person name="Ying K."/>
            <person name="Li Y."/>
            <person name="Lu T."/>
            <person name="Huang Y."/>
            <person name="Zhao Q."/>
            <person name="Feng Q."/>
            <person name="Zhang L."/>
            <person name="Zhu J."/>
            <person name="Weng Q."/>
            <person name="Mu J."/>
            <person name="Lu Y."/>
            <person name="Fan D."/>
            <person name="Liu Y."/>
            <person name="Guan J."/>
            <person name="Zhang Y."/>
            <person name="Yu S."/>
            <person name="Liu X."/>
            <person name="Zhang Y."/>
            <person name="Hong G."/>
            <person name="Han B."/>
            <person name="Choisne N."/>
            <person name="Demange N."/>
            <person name="Orjeda G."/>
            <person name="Samain S."/>
            <person name="Cattolico L."/>
            <person name="Pelletier E."/>
            <person name="Couloux A."/>
            <person name="Segurens B."/>
            <person name="Wincker P."/>
            <person name="D'Hont A."/>
            <person name="Scarpelli C."/>
            <person name="Weissenbach J."/>
            <person name="Salanoubat M."/>
            <person name="Quetier F."/>
            <person name="Yu Y."/>
            <person name="Kim H.R."/>
            <person name="Rambo T."/>
            <person name="Currie J."/>
            <person name="Collura K."/>
            <person name="Luo M."/>
            <person name="Yang T."/>
            <person name="Ammiraju J.S.S."/>
            <person name="Engler F."/>
            <person name="Soderlund C."/>
            <person name="Wing R.A."/>
            <person name="Palmer L.E."/>
            <person name="de la Bastide M."/>
            <person name="Spiegel L."/>
            <person name="Nascimento L."/>
            <person name="Zutavern T."/>
            <person name="O'Shaughnessy A."/>
            <person name="Dike S."/>
            <person name="Dedhia N."/>
            <person name="Preston R."/>
            <person name="Balija V."/>
            <person name="McCombie W.R."/>
            <person name="Chow T."/>
            <person name="Chen H."/>
            <person name="Chung M."/>
            <person name="Chen C."/>
            <person name="Shaw J."/>
            <person name="Wu H."/>
            <person name="Hsiao K."/>
            <person name="Chao Y."/>
            <person name="Chu M."/>
            <person name="Cheng C."/>
            <person name="Hour A."/>
            <person name="Lee P."/>
            <person name="Lin S."/>
            <person name="Lin Y."/>
            <person name="Liou J."/>
            <person name="Liu S."/>
            <person name="Hsing Y."/>
            <person name="Raghuvanshi S."/>
            <person name="Mohanty A."/>
            <person name="Bharti A.K."/>
            <person name="Gaur A."/>
            <person name="Gupta V."/>
            <person name="Kumar D."/>
            <person name="Ravi V."/>
            <person name="Vij S."/>
            <person name="Kapur A."/>
            <person name="Khurana P."/>
            <person name="Khurana P."/>
            <person name="Khurana J.P."/>
            <person name="Tyagi A.K."/>
            <person name="Gaikwad K."/>
            <person name="Singh A."/>
            <person name="Dalal V."/>
            <person name="Srivastava S."/>
            <person name="Dixit A."/>
            <person name="Pal A.K."/>
            <person name="Ghazi I.A."/>
            <person name="Yadav M."/>
            <person name="Pandit A."/>
            <person name="Bhargava A."/>
            <person name="Sureshbabu K."/>
            <person name="Batra K."/>
            <person name="Sharma T.R."/>
            <person name="Mohapatra T."/>
            <person name="Singh N.K."/>
            <person name="Messing J."/>
            <person name="Nelson A.B."/>
            <person name="Fuks G."/>
            <person name="Kavchok S."/>
            <person name="Keizer G."/>
            <person name="Linton E."/>
            <person name="Llaca V."/>
            <person name="Song R."/>
            <person name="Tanyolac B."/>
            <person name="Young S."/>
            <person name="Ho-Il K."/>
            <person name="Hahn J.H."/>
            <person name="Sangsakoo G."/>
            <person name="Vanavichit A."/>
            <person name="de Mattos Luiz.A.T."/>
            <person name="Zimmer P.D."/>
            <person name="Malone G."/>
            <person name="Dellagostin O."/>
            <person name="de Oliveira A.C."/>
            <person name="Bevan M."/>
            <person name="Bancroft I."/>
            <person name="Minx P."/>
            <person name="Cordum H."/>
            <person name="Wilson R."/>
            <person name="Cheng Z."/>
            <person name="Jin W."/>
            <person name="Jiang J."/>
            <person name="Leong S.A."/>
            <person name="Iwama H."/>
            <person name="Gojobori T."/>
            <person name="Itoh T."/>
            <person name="Niimura Y."/>
            <person name="Fujii Y."/>
            <person name="Habara T."/>
            <person name="Sakai H."/>
            <person name="Sato Y."/>
            <person name="Wilson G."/>
            <person name="Kumar K."/>
            <person name="McCouch S."/>
            <person name="Juretic N."/>
            <person name="Hoen D."/>
            <person name="Wright S."/>
            <person name="Bruskiewich R."/>
            <person name="Bureau T."/>
            <person name="Miyao A."/>
            <person name="Hirochika H."/>
            <person name="Nishikawa T."/>
            <person name="Kadowaki K."/>
            <person name="Sugiura M."/>
            <person name="Burr B."/>
            <person name="Sasaki T."/>
        </authorList>
    </citation>
    <scope>NUCLEOTIDE SEQUENCE [LARGE SCALE GENOMIC DNA]</scope>
    <source>
        <strain evidence="3">cv. Nipponbare</strain>
    </source>
</reference>
<evidence type="ECO:0000313" key="2">
    <source>
        <dbReference type="EMBL" id="BAF13686.1"/>
    </source>
</evidence>
<reference evidence="3" key="2">
    <citation type="journal article" date="2008" name="Nucleic Acids Res.">
        <title>The rice annotation project database (RAP-DB): 2008 update.</title>
        <authorList>
            <consortium name="The rice annotation project (RAP)"/>
        </authorList>
    </citation>
    <scope>GENOME REANNOTATION</scope>
    <source>
        <strain evidence="3">cv. Nipponbare</strain>
    </source>
</reference>
<sequence length="119" mass="12058">SSSSSSSFPNHSQPKAHQTGANPSAPAAEAAAAGPTRCRGWGLGGSGLVARPVRDGLGGGGVHGGGAGVRRGGHRHRARAHLPPPPPLRGAHLPAIHRPPHLHGPGLCRDVVPFPYLTR</sequence>
<feature type="non-terminal residue" evidence="2">
    <location>
        <position position="1"/>
    </location>
</feature>
<accession>Q0DM52</accession>
<feature type="compositionally biased region" description="Gly residues" evidence="1">
    <location>
        <begin position="56"/>
        <end position="70"/>
    </location>
</feature>
<evidence type="ECO:0000313" key="3">
    <source>
        <dbReference type="Proteomes" id="UP000000763"/>
    </source>
</evidence>
<proteinExistence type="predicted"/>
<gene>
    <name evidence="2" type="ordered locus">Os03g0827600</name>
</gene>
<evidence type="ECO:0000256" key="1">
    <source>
        <dbReference type="SAM" id="MobiDB-lite"/>
    </source>
</evidence>
<dbReference type="Proteomes" id="UP000000763">
    <property type="component" value="Chromosome 3"/>
</dbReference>
<organism evidence="2 3">
    <name type="scientific">Oryza sativa subsp. japonica</name>
    <name type="common">Rice</name>
    <dbReference type="NCBI Taxonomy" id="39947"/>
    <lineage>
        <taxon>Eukaryota</taxon>
        <taxon>Viridiplantae</taxon>
        <taxon>Streptophyta</taxon>
        <taxon>Embryophyta</taxon>
        <taxon>Tracheophyta</taxon>
        <taxon>Spermatophyta</taxon>
        <taxon>Magnoliopsida</taxon>
        <taxon>Liliopsida</taxon>
        <taxon>Poales</taxon>
        <taxon>Poaceae</taxon>
        <taxon>BOP clade</taxon>
        <taxon>Oryzoideae</taxon>
        <taxon>Oryzeae</taxon>
        <taxon>Oryzinae</taxon>
        <taxon>Oryza</taxon>
        <taxon>Oryza sativa</taxon>
    </lineage>
</organism>
<dbReference type="EMBL" id="AP008209">
    <property type="protein sequence ID" value="BAF13686.1"/>
    <property type="molecule type" value="Genomic_DNA"/>
</dbReference>
<name>Q0DM52_ORYSJ</name>